<dbReference type="Proteomes" id="UP000052967">
    <property type="component" value="Unassembled WGS sequence"/>
</dbReference>
<name>A0A091QN59_MERNU</name>
<dbReference type="AlphaFoldDB" id="A0A091QN59"/>
<proteinExistence type="predicted"/>
<accession>A0A091QN59</accession>
<feature type="non-terminal residue" evidence="1">
    <location>
        <position position="49"/>
    </location>
</feature>
<dbReference type="EMBL" id="KK703807">
    <property type="protein sequence ID" value="KFQ28980.1"/>
    <property type="molecule type" value="Genomic_DNA"/>
</dbReference>
<gene>
    <name evidence="1" type="ORF">N331_11451</name>
</gene>
<reference evidence="1 2" key="1">
    <citation type="submission" date="2014-04" db="EMBL/GenBank/DDBJ databases">
        <title>Genome evolution of avian class.</title>
        <authorList>
            <person name="Zhang G."/>
            <person name="Li C."/>
        </authorList>
    </citation>
    <scope>NUCLEOTIDE SEQUENCE [LARGE SCALE GENOMIC DNA]</scope>
    <source>
        <strain evidence="1">BGI_N331</strain>
    </source>
</reference>
<evidence type="ECO:0000313" key="1">
    <source>
        <dbReference type="EMBL" id="KFQ28980.1"/>
    </source>
</evidence>
<organism evidence="1 2">
    <name type="scientific">Merops nubicus</name>
    <name type="common">Northern carmine bee-eater</name>
    <dbReference type="NCBI Taxonomy" id="57421"/>
    <lineage>
        <taxon>Eukaryota</taxon>
        <taxon>Metazoa</taxon>
        <taxon>Chordata</taxon>
        <taxon>Craniata</taxon>
        <taxon>Vertebrata</taxon>
        <taxon>Euteleostomi</taxon>
        <taxon>Archelosauria</taxon>
        <taxon>Archosauria</taxon>
        <taxon>Dinosauria</taxon>
        <taxon>Saurischia</taxon>
        <taxon>Theropoda</taxon>
        <taxon>Coelurosauria</taxon>
        <taxon>Aves</taxon>
        <taxon>Neognathae</taxon>
        <taxon>Neoaves</taxon>
        <taxon>Telluraves</taxon>
        <taxon>Coraciimorphae</taxon>
        <taxon>Coraciiformes</taxon>
        <taxon>Meropidae</taxon>
        <taxon>Merops</taxon>
    </lineage>
</organism>
<feature type="non-terminal residue" evidence="1">
    <location>
        <position position="1"/>
    </location>
</feature>
<protein>
    <submittedName>
        <fullName evidence="1">Uncharacterized protein</fullName>
    </submittedName>
</protein>
<keyword evidence="2" id="KW-1185">Reference proteome</keyword>
<sequence length="49" mass="5470">SVPAIDSFLLRNLAPVGRRLVGHEPVKVIHYVPVISVSVQPRRLEILLD</sequence>
<evidence type="ECO:0000313" key="2">
    <source>
        <dbReference type="Proteomes" id="UP000052967"/>
    </source>
</evidence>